<reference evidence="1" key="1">
    <citation type="submission" date="2024-07" db="EMBL/GenBank/DDBJ databases">
        <authorList>
            <person name="Yu S.T."/>
        </authorList>
    </citation>
    <scope>NUCLEOTIDE SEQUENCE</scope>
    <source>
        <strain evidence="1">R21</strain>
    </source>
</reference>
<evidence type="ECO:0000313" key="1">
    <source>
        <dbReference type="EMBL" id="XDQ24196.1"/>
    </source>
</evidence>
<accession>A0AB39P131</accession>
<proteinExistence type="predicted"/>
<dbReference type="RefSeq" id="WP_369230626.1">
    <property type="nucleotide sequence ID" value="NZ_CP163435.1"/>
</dbReference>
<sequence>MTLMDVLVDFAGTGHVGPLHCGMLLTEAEDLLGPGRPHPAILLKGPDIDGYPYSWGGLELVVTRRAVSGVWINLWPGSTTKLPSLVLPESESYEATVLREDLVTALDAAGCEHVVNDTLTFGRQSSILAPAADVCAVFSLPGRDNDVPHRDRHYLDVMHKRAA</sequence>
<name>A0AB39P131_9ACTN</name>
<organism evidence="1">
    <name type="scientific">Streptomyces sp. R21</name>
    <dbReference type="NCBI Taxonomy" id="3238627"/>
    <lineage>
        <taxon>Bacteria</taxon>
        <taxon>Bacillati</taxon>
        <taxon>Actinomycetota</taxon>
        <taxon>Actinomycetes</taxon>
        <taxon>Kitasatosporales</taxon>
        <taxon>Streptomycetaceae</taxon>
        <taxon>Streptomyces</taxon>
    </lineage>
</organism>
<gene>
    <name evidence="1" type="ORF">AB5J56_05545</name>
</gene>
<protein>
    <submittedName>
        <fullName evidence="1">Uncharacterized protein</fullName>
    </submittedName>
</protein>
<dbReference type="AlphaFoldDB" id="A0AB39P131"/>
<dbReference type="EMBL" id="CP163435">
    <property type="protein sequence ID" value="XDQ24196.1"/>
    <property type="molecule type" value="Genomic_DNA"/>
</dbReference>